<dbReference type="Proteomes" id="UP001281761">
    <property type="component" value="Unassembled WGS sequence"/>
</dbReference>
<proteinExistence type="predicted"/>
<reference evidence="1 2" key="1">
    <citation type="journal article" date="2022" name="bioRxiv">
        <title>Genomics of Preaxostyla Flagellates Illuminates Evolutionary Transitions and the Path Towards Mitochondrial Loss.</title>
        <authorList>
            <person name="Novak L.V.F."/>
            <person name="Treitli S.C."/>
            <person name="Pyrih J."/>
            <person name="Halakuc P."/>
            <person name="Pipaliya S.V."/>
            <person name="Vacek V."/>
            <person name="Brzon O."/>
            <person name="Soukal P."/>
            <person name="Eme L."/>
            <person name="Dacks J.B."/>
            <person name="Karnkowska A."/>
            <person name="Elias M."/>
            <person name="Hampl V."/>
        </authorList>
    </citation>
    <scope>NUCLEOTIDE SEQUENCE [LARGE SCALE GENOMIC DNA]</scope>
    <source>
        <strain evidence="1">NAU3</strain>
        <tissue evidence="1">Gut</tissue>
    </source>
</reference>
<sequence>MISSEKYSAFLKLNENDPVKVDSVAHAFVSLVSMLASPIDRLFRTIFEGDWTRLPKSRCNLCGFDGCALVVAPSLNIQRFSLIHSGILSTPHLRDLSLIDNERIMSDILIILNEGVRLSFEYTLHISPSLSTLTLKLSETCSVAILTSCRLSMNAEKHCS</sequence>
<accession>A0ABQ9YDQ6</accession>
<gene>
    <name evidence="1" type="ORF">BLNAU_3282</name>
</gene>
<evidence type="ECO:0000313" key="2">
    <source>
        <dbReference type="Proteomes" id="UP001281761"/>
    </source>
</evidence>
<keyword evidence="2" id="KW-1185">Reference proteome</keyword>
<dbReference type="EMBL" id="JARBJD010000014">
    <property type="protein sequence ID" value="KAK2961845.1"/>
    <property type="molecule type" value="Genomic_DNA"/>
</dbReference>
<comment type="caution">
    <text evidence="1">The sequence shown here is derived from an EMBL/GenBank/DDBJ whole genome shotgun (WGS) entry which is preliminary data.</text>
</comment>
<organism evidence="1 2">
    <name type="scientific">Blattamonas nauphoetae</name>
    <dbReference type="NCBI Taxonomy" id="2049346"/>
    <lineage>
        <taxon>Eukaryota</taxon>
        <taxon>Metamonada</taxon>
        <taxon>Preaxostyla</taxon>
        <taxon>Oxymonadida</taxon>
        <taxon>Blattamonas</taxon>
    </lineage>
</organism>
<evidence type="ECO:0000313" key="1">
    <source>
        <dbReference type="EMBL" id="KAK2961845.1"/>
    </source>
</evidence>
<name>A0ABQ9YDQ6_9EUKA</name>
<protein>
    <submittedName>
        <fullName evidence="1">Uncharacterized protein</fullName>
    </submittedName>
</protein>